<feature type="region of interest" description="Disordered" evidence="1">
    <location>
        <begin position="1"/>
        <end position="21"/>
    </location>
</feature>
<dbReference type="InterPro" id="IPR045179">
    <property type="entry name" value="YgfZ/GcvT"/>
</dbReference>
<evidence type="ECO:0000313" key="3">
    <source>
        <dbReference type="Proteomes" id="UP001251857"/>
    </source>
</evidence>
<dbReference type="SUPFAM" id="SSF103025">
    <property type="entry name" value="Folate-binding domain"/>
    <property type="match status" value="1"/>
</dbReference>
<evidence type="ECO:0008006" key="4">
    <source>
        <dbReference type="Google" id="ProtNLM"/>
    </source>
</evidence>
<dbReference type="InterPro" id="IPR017703">
    <property type="entry name" value="YgfZ/GCV_T_CS"/>
</dbReference>
<comment type="caution">
    <text evidence="2">The sequence shown here is derived from an EMBL/GenBank/DDBJ whole genome shotgun (WGS) entry which is preliminary data.</text>
</comment>
<dbReference type="PANTHER" id="PTHR22602:SF0">
    <property type="entry name" value="TRANSFERASE CAF17, MITOCHONDRIAL-RELATED"/>
    <property type="match status" value="1"/>
</dbReference>
<accession>A0ABU3C2Q9</accession>
<protein>
    <recommendedName>
        <fullName evidence="4">Aminomethyltransferase folate-binding domain-containing protein</fullName>
    </recommendedName>
</protein>
<dbReference type="Gene3D" id="3.30.70.1400">
    <property type="entry name" value="Aminomethyltransferase beta-barrel domains"/>
    <property type="match status" value="1"/>
</dbReference>
<dbReference type="Proteomes" id="UP001251857">
    <property type="component" value="Unassembled WGS sequence"/>
</dbReference>
<dbReference type="NCBIfam" id="TIGR03317">
    <property type="entry name" value="ygfZ_signature"/>
    <property type="match status" value="1"/>
</dbReference>
<reference evidence="2 3" key="1">
    <citation type="submission" date="2023-09" db="EMBL/GenBank/DDBJ databases">
        <authorList>
            <person name="Rey-Velasco X."/>
        </authorList>
    </citation>
    <scope>NUCLEOTIDE SEQUENCE [LARGE SCALE GENOMIC DNA]</scope>
    <source>
        <strain evidence="2 3">W335</strain>
    </source>
</reference>
<keyword evidence="3" id="KW-1185">Reference proteome</keyword>
<organism evidence="2 3">
    <name type="scientific">Spectribacter hydrogenoxidans</name>
    <dbReference type="NCBI Taxonomy" id="3075608"/>
    <lineage>
        <taxon>Bacteria</taxon>
        <taxon>Pseudomonadati</taxon>
        <taxon>Pseudomonadota</taxon>
        <taxon>Gammaproteobacteria</taxon>
        <taxon>Salinisphaerales</taxon>
        <taxon>Salinisphaeraceae</taxon>
        <taxon>Spectribacter</taxon>
    </lineage>
</organism>
<dbReference type="RefSeq" id="WP_311653742.1">
    <property type="nucleotide sequence ID" value="NZ_JAVRIB010000014.1"/>
</dbReference>
<dbReference type="EMBL" id="JAVRIB010000014">
    <property type="protein sequence ID" value="MDT0635843.1"/>
    <property type="molecule type" value="Genomic_DNA"/>
</dbReference>
<dbReference type="PANTHER" id="PTHR22602">
    <property type="entry name" value="TRANSFERASE CAF17, MITOCHONDRIAL-RELATED"/>
    <property type="match status" value="1"/>
</dbReference>
<gene>
    <name evidence="2" type="ORF">RM532_12885</name>
</gene>
<name>A0ABU3C2Q9_9GAMM</name>
<evidence type="ECO:0000313" key="2">
    <source>
        <dbReference type="EMBL" id="MDT0635843.1"/>
    </source>
</evidence>
<dbReference type="Gene3D" id="3.30.70.1630">
    <property type="match status" value="1"/>
</dbReference>
<evidence type="ECO:0000256" key="1">
    <source>
        <dbReference type="SAM" id="MobiDB-lite"/>
    </source>
</evidence>
<proteinExistence type="predicted"/>
<sequence>MIREQMNPGADATSGTENWPDDGIRLSHLGAIEVAGDDADTFLNAQLTVDTDRIEPGRSRPAAWCDAQGRALIVFQVIRLEPTRFLLLCPADLMAETLKRLQMFVLRARVTLAALPDNWDRRGFPLESATRALGDAGLPALEKDNAVAHNDDWLAIRLPGDPARCLLAARRDAATEPTGVEDPQHLAAWRLAGIRAGLPVIHTATRALFVPQMLNLHWLNGLDFDKGCYPGQEVVARLQFRGKLKRRLFRGTTTATCEPGDPVADADDGSAGTVLDGAPDGGGSNEVLAVLKLSVTEQPLRVNGEAMVLHELPYSTDPP</sequence>
<dbReference type="Gene3D" id="2.40.30.160">
    <property type="match status" value="1"/>
</dbReference>